<evidence type="ECO:0000313" key="2">
    <source>
        <dbReference type="Proteomes" id="UP001160508"/>
    </source>
</evidence>
<sequence length="324" mass="37251">MGKNSLKSKYDKMAASIEAANIYDGRGTFDVYKCNRCGFSIVTTYKDKGVTPYTISCKKCGVGTMFHTETLALPHPDADVINWIRPTFNQFKKMQPGAQEHILNGGLIMEREPEIPAEDPFFPFQLIMEKIPAKESIRIAYIPIVISNAALHYTGKIADFCAKNRMPFIKEVRTIRNESKAFVEQATGSVSHDTYNQLKKQTDEFFYSTKANLYTLYFTVRNEFLKRFPNLDNEYDLYTDVYIAHSLFRYVRDFQDKAEKHMSEVCGVTIKTDPDPHIMKIWKCLDIITDGYTLGKSEMIELALKVISNKIDEHIFSDIEITED</sequence>
<proteinExistence type="predicted"/>
<organism evidence="1 2">
    <name type="scientific">Bacteriophage sp</name>
    <dbReference type="NCBI Taxonomy" id="38018"/>
    <lineage>
        <taxon>Viruses</taxon>
    </lineage>
</organism>
<evidence type="ECO:0000313" key="1">
    <source>
        <dbReference type="EMBL" id="UVN06050.1"/>
    </source>
</evidence>
<keyword evidence="2" id="KW-1185">Reference proteome</keyword>
<protein>
    <submittedName>
        <fullName evidence="1">Zinc-ribbon domain protein</fullName>
    </submittedName>
</protein>
<dbReference type="EMBL" id="OP031061">
    <property type="protein sequence ID" value="UVN06050.1"/>
    <property type="molecule type" value="Genomic_DNA"/>
</dbReference>
<dbReference type="Proteomes" id="UP001160508">
    <property type="component" value="Segment"/>
</dbReference>
<name>A0ABY5T6P9_9VIRU</name>
<accession>A0ABY5T6P9</accession>
<reference evidence="1" key="1">
    <citation type="submission" date="2022-07" db="EMBL/GenBank/DDBJ databases">
        <authorList>
            <person name="Nishijima S."/>
        </authorList>
    </citation>
    <scope>NUCLEOTIDE SEQUENCE</scope>
    <source>
        <strain evidence="1">1827_77749</strain>
    </source>
</reference>